<dbReference type="Proteomes" id="UP000299102">
    <property type="component" value="Unassembled WGS sequence"/>
</dbReference>
<evidence type="ECO:0000313" key="2">
    <source>
        <dbReference type="Proteomes" id="UP000299102"/>
    </source>
</evidence>
<comment type="caution">
    <text evidence="1">The sequence shown here is derived from an EMBL/GenBank/DDBJ whole genome shotgun (WGS) entry which is preliminary data.</text>
</comment>
<name>A0A4C1SUI1_EUMVA</name>
<proteinExistence type="predicted"/>
<sequence length="84" mass="9523">MEGALYLRIASFVGNSERWSSVRRPTLSSTCRTSDHSASSVTSDDRLTLDKVTHTSVRHFVELSLLTDALLYRPYKNLSFVKIM</sequence>
<dbReference type="AlphaFoldDB" id="A0A4C1SUI1"/>
<evidence type="ECO:0000313" key="1">
    <source>
        <dbReference type="EMBL" id="GBP05839.1"/>
    </source>
</evidence>
<organism evidence="1 2">
    <name type="scientific">Eumeta variegata</name>
    <name type="common">Bagworm moth</name>
    <name type="synonym">Eumeta japonica</name>
    <dbReference type="NCBI Taxonomy" id="151549"/>
    <lineage>
        <taxon>Eukaryota</taxon>
        <taxon>Metazoa</taxon>
        <taxon>Ecdysozoa</taxon>
        <taxon>Arthropoda</taxon>
        <taxon>Hexapoda</taxon>
        <taxon>Insecta</taxon>
        <taxon>Pterygota</taxon>
        <taxon>Neoptera</taxon>
        <taxon>Endopterygota</taxon>
        <taxon>Lepidoptera</taxon>
        <taxon>Glossata</taxon>
        <taxon>Ditrysia</taxon>
        <taxon>Tineoidea</taxon>
        <taxon>Psychidae</taxon>
        <taxon>Oiketicinae</taxon>
        <taxon>Eumeta</taxon>
    </lineage>
</organism>
<keyword evidence="2" id="KW-1185">Reference proteome</keyword>
<protein>
    <submittedName>
        <fullName evidence="1">Uncharacterized protein</fullName>
    </submittedName>
</protein>
<accession>A0A4C1SUI1</accession>
<dbReference type="EMBL" id="BGZK01000019">
    <property type="protein sequence ID" value="GBP05839.1"/>
    <property type="molecule type" value="Genomic_DNA"/>
</dbReference>
<reference evidence="1 2" key="1">
    <citation type="journal article" date="2019" name="Commun. Biol.">
        <title>The bagworm genome reveals a unique fibroin gene that provides high tensile strength.</title>
        <authorList>
            <person name="Kono N."/>
            <person name="Nakamura H."/>
            <person name="Ohtoshi R."/>
            <person name="Tomita M."/>
            <person name="Numata K."/>
            <person name="Arakawa K."/>
        </authorList>
    </citation>
    <scope>NUCLEOTIDE SEQUENCE [LARGE SCALE GENOMIC DNA]</scope>
</reference>
<gene>
    <name evidence="1" type="ORF">EVAR_5132_1</name>
</gene>